<dbReference type="Pfam" id="PF26138">
    <property type="entry name" value="DUF8040"/>
    <property type="match status" value="1"/>
</dbReference>
<keyword evidence="3" id="KW-1185">Reference proteome</keyword>
<name>A0AAD6ZEM4_9AGAR</name>
<reference evidence="2" key="1">
    <citation type="submission" date="2023-03" db="EMBL/GenBank/DDBJ databases">
        <title>Massive genome expansion in bonnet fungi (Mycena s.s.) driven by repeated elements and novel gene families across ecological guilds.</title>
        <authorList>
            <consortium name="Lawrence Berkeley National Laboratory"/>
            <person name="Harder C.B."/>
            <person name="Miyauchi S."/>
            <person name="Viragh M."/>
            <person name="Kuo A."/>
            <person name="Thoen E."/>
            <person name="Andreopoulos B."/>
            <person name="Lu D."/>
            <person name="Skrede I."/>
            <person name="Drula E."/>
            <person name="Henrissat B."/>
            <person name="Morin E."/>
            <person name="Kohler A."/>
            <person name="Barry K."/>
            <person name="LaButti K."/>
            <person name="Morin E."/>
            <person name="Salamov A."/>
            <person name="Lipzen A."/>
            <person name="Mereny Z."/>
            <person name="Hegedus B."/>
            <person name="Baldrian P."/>
            <person name="Stursova M."/>
            <person name="Weitz H."/>
            <person name="Taylor A."/>
            <person name="Grigoriev I.V."/>
            <person name="Nagy L.G."/>
            <person name="Martin F."/>
            <person name="Kauserud H."/>
        </authorList>
    </citation>
    <scope>NUCLEOTIDE SEQUENCE</scope>
    <source>
        <strain evidence="2">CBHHK002</strain>
    </source>
</reference>
<dbReference type="EMBL" id="JARIHO010000054">
    <property type="protein sequence ID" value="KAJ7319232.1"/>
    <property type="molecule type" value="Genomic_DNA"/>
</dbReference>
<dbReference type="Proteomes" id="UP001218218">
    <property type="component" value="Unassembled WGS sequence"/>
</dbReference>
<feature type="domain" description="DUF8040" evidence="1">
    <location>
        <begin position="27"/>
        <end position="111"/>
    </location>
</feature>
<protein>
    <recommendedName>
        <fullName evidence="1">DUF8040 domain-containing protein</fullName>
    </recommendedName>
</protein>
<proteinExistence type="predicted"/>
<evidence type="ECO:0000313" key="3">
    <source>
        <dbReference type="Proteomes" id="UP001218218"/>
    </source>
</evidence>
<evidence type="ECO:0000259" key="1">
    <source>
        <dbReference type="Pfam" id="PF26138"/>
    </source>
</evidence>
<gene>
    <name evidence="2" type="ORF">DFH08DRAFT_713710</name>
</gene>
<accession>A0AAD6ZEM4</accession>
<comment type="caution">
    <text evidence="2">The sequence shown here is derived from an EMBL/GenBank/DDBJ whole genome shotgun (WGS) entry which is preliminary data.</text>
</comment>
<organism evidence="2 3">
    <name type="scientific">Mycena albidolilacea</name>
    <dbReference type="NCBI Taxonomy" id="1033008"/>
    <lineage>
        <taxon>Eukaryota</taxon>
        <taxon>Fungi</taxon>
        <taxon>Dikarya</taxon>
        <taxon>Basidiomycota</taxon>
        <taxon>Agaricomycotina</taxon>
        <taxon>Agaricomycetes</taxon>
        <taxon>Agaricomycetidae</taxon>
        <taxon>Agaricales</taxon>
        <taxon>Marasmiineae</taxon>
        <taxon>Mycenaceae</taxon>
        <taxon>Mycena</taxon>
    </lineage>
</organism>
<evidence type="ECO:0000313" key="2">
    <source>
        <dbReference type="EMBL" id="KAJ7319232.1"/>
    </source>
</evidence>
<dbReference type="AlphaFoldDB" id="A0AAD6ZEM4"/>
<sequence length="112" mass="12563">MALLQYIVLGVGLYIYPHYCKEDLHDSALSGHASLNELLSGHPQQIYIALGMHRHVFLALILQLRSMGHSESQNSRISLDESVVIFLYTCVTGIAIDHVTERFQLSHSTISE</sequence>
<dbReference type="InterPro" id="IPR058353">
    <property type="entry name" value="DUF8040"/>
</dbReference>